<feature type="region of interest" description="Disordered" evidence="1">
    <location>
        <begin position="683"/>
        <end position="702"/>
    </location>
</feature>
<name>A0ABQ5HI77_9ASTR</name>
<feature type="region of interest" description="Disordered" evidence="1">
    <location>
        <begin position="263"/>
        <end position="359"/>
    </location>
</feature>
<sequence>MDITRAEQIALDDALVAPANRLKIGKSNLRLSSDLKSKEATLQVVYDVLKLTPFYKAFQITADVPEIYMQEFWATAKVHHHSIRFKMNNKKHIVNLEYFRAMLQICPKLPNQQFEELPFEEAILTFLRDLGHSGEIKVITDVNVNKLHQPWRSFVAVINKCLSGKSTGYDSLRLSQAQILWGMYHKKNVDYAYLLWEDFFYQVQNKNVKKSNEMYYPRFTKVIANFFMTKDQSIPRRNSVNWYYAKDDHMFTTIKVVSRHEDTPLYGAEPPKTKAYVKKKQVESDKAKTPPATKGKRLKTTAKKSSSDKDDDAEIENDNDNNDVDNQDDDGREYDEHDDEEQGDDDAQTGSDNDDDDEAIQDANVEGDKMNEEETNKEAEVDALYRDVNVNLEGRDTEMTDAPRTIVQTTQVIEDTHVIITPVNPEGQQQSSSVSSGFVSNMLNPSPDTGIDSLFNLNTESTSLVDVPVTTFAEPPLLKTLENNFSEFNQTNQFAAAVSSIPGIVDAYLANKMHEAVKTAIQLQSERLRDEAQAKNADFINKLDDNIKKIIKDQVKEQVKAQVSKILPKIEKTINEQLEAEVLTHSSNKSKTSHNLYKALVDAYESDKLILDTYGDTVSFKIRIDDEDKDEEPSAGSNRGSKRRRAGKESESTSEQSKRPPRQLESQLKGPNLITSLLASLLKQRSQSKPPTPNHNWNKTFPDAHGPVQPWLSYLAQMEDPYESFNKLMDTPLDFSSFVMNRLKVDTLTPELLAGPTFELMKGSCKSLVELEYFFEEVYKAATDQLD</sequence>
<reference evidence="2" key="1">
    <citation type="journal article" date="2022" name="Int. J. Mol. Sci.">
        <title>Draft Genome of Tanacetum Coccineum: Genomic Comparison of Closely Related Tanacetum-Family Plants.</title>
        <authorList>
            <person name="Yamashiro T."/>
            <person name="Shiraishi A."/>
            <person name="Nakayama K."/>
            <person name="Satake H."/>
        </authorList>
    </citation>
    <scope>NUCLEOTIDE SEQUENCE</scope>
</reference>
<feature type="compositionally biased region" description="Acidic residues" evidence="1">
    <location>
        <begin position="309"/>
        <end position="359"/>
    </location>
</feature>
<accession>A0ABQ5HI77</accession>
<feature type="compositionally biased region" description="Polar residues" evidence="1">
    <location>
        <begin position="683"/>
        <end position="699"/>
    </location>
</feature>
<evidence type="ECO:0008006" key="4">
    <source>
        <dbReference type="Google" id="ProtNLM"/>
    </source>
</evidence>
<dbReference type="EMBL" id="BQNB010019647">
    <property type="protein sequence ID" value="GJT87534.1"/>
    <property type="molecule type" value="Genomic_DNA"/>
</dbReference>
<dbReference type="Proteomes" id="UP001151760">
    <property type="component" value="Unassembled WGS sequence"/>
</dbReference>
<evidence type="ECO:0000313" key="3">
    <source>
        <dbReference type="Proteomes" id="UP001151760"/>
    </source>
</evidence>
<evidence type="ECO:0000256" key="1">
    <source>
        <dbReference type="SAM" id="MobiDB-lite"/>
    </source>
</evidence>
<proteinExistence type="predicted"/>
<comment type="caution">
    <text evidence="2">The sequence shown here is derived from an EMBL/GenBank/DDBJ whole genome shotgun (WGS) entry which is preliminary data.</text>
</comment>
<reference evidence="2" key="2">
    <citation type="submission" date="2022-01" db="EMBL/GenBank/DDBJ databases">
        <authorList>
            <person name="Yamashiro T."/>
            <person name="Shiraishi A."/>
            <person name="Satake H."/>
            <person name="Nakayama K."/>
        </authorList>
    </citation>
    <scope>NUCLEOTIDE SEQUENCE</scope>
</reference>
<protein>
    <recommendedName>
        <fullName evidence="4">Monodehydroascorbate reductase</fullName>
    </recommendedName>
</protein>
<feature type="region of interest" description="Disordered" evidence="1">
    <location>
        <begin position="627"/>
        <end position="669"/>
    </location>
</feature>
<keyword evidence="3" id="KW-1185">Reference proteome</keyword>
<gene>
    <name evidence="2" type="ORF">Tco_1069251</name>
</gene>
<evidence type="ECO:0000313" key="2">
    <source>
        <dbReference type="EMBL" id="GJT87534.1"/>
    </source>
</evidence>
<organism evidence="2 3">
    <name type="scientific">Tanacetum coccineum</name>
    <dbReference type="NCBI Taxonomy" id="301880"/>
    <lineage>
        <taxon>Eukaryota</taxon>
        <taxon>Viridiplantae</taxon>
        <taxon>Streptophyta</taxon>
        <taxon>Embryophyta</taxon>
        <taxon>Tracheophyta</taxon>
        <taxon>Spermatophyta</taxon>
        <taxon>Magnoliopsida</taxon>
        <taxon>eudicotyledons</taxon>
        <taxon>Gunneridae</taxon>
        <taxon>Pentapetalae</taxon>
        <taxon>asterids</taxon>
        <taxon>campanulids</taxon>
        <taxon>Asterales</taxon>
        <taxon>Asteraceae</taxon>
        <taxon>Asteroideae</taxon>
        <taxon>Anthemideae</taxon>
        <taxon>Anthemidinae</taxon>
        <taxon>Tanacetum</taxon>
    </lineage>
</organism>